<reference evidence="6" key="1">
    <citation type="journal article" date="2019" name="Int. J. Syst. Evol. Microbiol.">
        <title>The Global Catalogue of Microorganisms (GCM) 10K type strain sequencing project: providing services to taxonomists for standard genome sequencing and annotation.</title>
        <authorList>
            <consortium name="The Broad Institute Genomics Platform"/>
            <consortium name="The Broad Institute Genome Sequencing Center for Infectious Disease"/>
            <person name="Wu L."/>
            <person name="Ma J."/>
        </authorList>
    </citation>
    <scope>NUCLEOTIDE SEQUENCE [LARGE SCALE GENOMIC DNA]</scope>
    <source>
        <strain evidence="6">TBRC 7912</strain>
    </source>
</reference>
<sequence length="545" mass="59346">MRTGRPLLAATALAVLTTGAAYTFGPDAPPAKPAKHSKASKTTKAAESATQTGTEPASGTPAADSVTAACETDARYPKREMRGIWIATVKNIDWPSRTGLSPARQRAEYVKILDQAVKRRFNAVFFQVRPASDALYKSSLEPWSEYLTGTAGKDPGWDPLPFLIAEAHRRGLEFHAWFNPYRAAFEGGAEGLPAGHPAREHPEWIVKHEGKIYYNPGLPAVRDHVTAVVKDVAQRYDVDGVHFDDYFYPYPGAGAPFGDDAAFRKYGKGAKRADWRRSNVNALISQVDTAVHQVKPYLKFGVSPFGIWRNKAQDPTGSATGGMSAYDSIYADARHWIKKGTVDYVIPQLYWPRGFKAADYDVLVPWWAAQVKGTDVDLYIGQGLYRVGATDTPAWTKAGELASHLAVNRKYKEVNGDVYFSAKQLLTNPLGALDRVVAKYYTRPALLPLIKGLGGRAPATPADLRVQDGTISWNPSPDARSYAVYRVASGEAGACATADARNLLAVVPASDQARQSFTARGSGTYLVTALDRLQNESPTAKIVLP</sequence>
<gene>
    <name evidence="5" type="ORF">ACFOYY_31685</name>
</gene>
<evidence type="ECO:0000256" key="2">
    <source>
        <dbReference type="SAM" id="MobiDB-lite"/>
    </source>
</evidence>
<proteinExistence type="predicted"/>
<feature type="domain" description="Glycosyl hydrolase-like 10" evidence="4">
    <location>
        <begin position="80"/>
        <end position="390"/>
    </location>
</feature>
<evidence type="ECO:0000256" key="1">
    <source>
        <dbReference type="ARBA" id="ARBA00022729"/>
    </source>
</evidence>
<evidence type="ECO:0000313" key="6">
    <source>
        <dbReference type="Proteomes" id="UP001595698"/>
    </source>
</evidence>
<evidence type="ECO:0000259" key="4">
    <source>
        <dbReference type="Pfam" id="PF02638"/>
    </source>
</evidence>
<keyword evidence="5" id="KW-0378">Hydrolase</keyword>
<organism evidence="5 6">
    <name type="scientific">Streptosporangium jomthongense</name>
    <dbReference type="NCBI Taxonomy" id="1193683"/>
    <lineage>
        <taxon>Bacteria</taxon>
        <taxon>Bacillati</taxon>
        <taxon>Actinomycetota</taxon>
        <taxon>Actinomycetes</taxon>
        <taxon>Streptosporangiales</taxon>
        <taxon>Streptosporangiaceae</taxon>
        <taxon>Streptosporangium</taxon>
    </lineage>
</organism>
<dbReference type="Pfam" id="PF02638">
    <property type="entry name" value="GHL10"/>
    <property type="match status" value="1"/>
</dbReference>
<evidence type="ECO:0000256" key="3">
    <source>
        <dbReference type="SAM" id="SignalP"/>
    </source>
</evidence>
<dbReference type="InterPro" id="IPR003790">
    <property type="entry name" value="GHL10"/>
</dbReference>
<dbReference type="InterPro" id="IPR052177">
    <property type="entry name" value="Divisome_Glycosyl_Hydrolase"/>
</dbReference>
<keyword evidence="6" id="KW-1185">Reference proteome</keyword>
<protein>
    <submittedName>
        <fullName evidence="5">Glycoside hydrolase family 10 protein</fullName>
    </submittedName>
</protein>
<dbReference type="PANTHER" id="PTHR43405">
    <property type="entry name" value="GLYCOSYL HYDROLASE DIGH"/>
    <property type="match status" value="1"/>
</dbReference>
<feature type="region of interest" description="Disordered" evidence="2">
    <location>
        <begin position="24"/>
        <end position="69"/>
    </location>
</feature>
<dbReference type="InterPro" id="IPR017853">
    <property type="entry name" value="GH"/>
</dbReference>
<accession>A0ABV8FBP0</accession>
<keyword evidence="1 3" id="KW-0732">Signal</keyword>
<dbReference type="Proteomes" id="UP001595698">
    <property type="component" value="Unassembled WGS sequence"/>
</dbReference>
<dbReference type="PANTHER" id="PTHR43405:SF1">
    <property type="entry name" value="GLYCOSYL HYDROLASE DIGH"/>
    <property type="match status" value="1"/>
</dbReference>
<dbReference type="RefSeq" id="WP_386194728.1">
    <property type="nucleotide sequence ID" value="NZ_JBHSBC010000037.1"/>
</dbReference>
<dbReference type="SUPFAM" id="SSF51445">
    <property type="entry name" value="(Trans)glycosidases"/>
    <property type="match status" value="1"/>
</dbReference>
<dbReference type="GO" id="GO:0016787">
    <property type="term" value="F:hydrolase activity"/>
    <property type="evidence" value="ECO:0007669"/>
    <property type="project" value="UniProtKB-KW"/>
</dbReference>
<dbReference type="EMBL" id="JBHSBC010000037">
    <property type="protein sequence ID" value="MFC3984727.1"/>
    <property type="molecule type" value="Genomic_DNA"/>
</dbReference>
<feature type="chain" id="PRO_5046988805" evidence="3">
    <location>
        <begin position="24"/>
        <end position="545"/>
    </location>
</feature>
<feature type="signal peptide" evidence="3">
    <location>
        <begin position="1"/>
        <end position="23"/>
    </location>
</feature>
<comment type="caution">
    <text evidence="5">The sequence shown here is derived from an EMBL/GenBank/DDBJ whole genome shotgun (WGS) entry which is preliminary data.</text>
</comment>
<evidence type="ECO:0000313" key="5">
    <source>
        <dbReference type="EMBL" id="MFC3984727.1"/>
    </source>
</evidence>
<name>A0ABV8FBP0_9ACTN</name>
<dbReference type="Gene3D" id="3.20.20.80">
    <property type="entry name" value="Glycosidases"/>
    <property type="match status" value="1"/>
</dbReference>